<sequence>MRLERKRALVTGGGRGIGRAIALAFAGEGADVAVAARTRAEIEGVKAEIEARGRRGLALPCDVGAPGEVERAVAAVEEAWGGVDILVANAGLLRHAPLEGTSDALWDEVLRVNLTSVFRAVRAVLPGMVERGWGRVIAMSSVSGKVGGANRSAYHAAKHGVIGLVRSAALEVAQRGVTVNAICPGFVETRMISDNRDDFIRFGGNDGGEDVLRKFREEIPMKRFLDPSEVAAMAAFLASEDARGVTGEAYTISCGAVQA</sequence>
<organism evidence="3 4">
    <name type="scientific">Tectimicrobiota bacterium</name>
    <dbReference type="NCBI Taxonomy" id="2528274"/>
    <lineage>
        <taxon>Bacteria</taxon>
        <taxon>Pseudomonadati</taxon>
        <taxon>Nitrospinota/Tectimicrobiota group</taxon>
        <taxon>Candidatus Tectimicrobiota</taxon>
    </lineage>
</organism>
<dbReference type="FunFam" id="3.40.50.720:FF:000084">
    <property type="entry name" value="Short-chain dehydrogenase reductase"/>
    <property type="match status" value="1"/>
</dbReference>
<dbReference type="PRINTS" id="PR00081">
    <property type="entry name" value="GDHRDH"/>
</dbReference>
<feature type="domain" description="Ketoreductase" evidence="2">
    <location>
        <begin position="6"/>
        <end position="185"/>
    </location>
</feature>
<dbReference type="InterPro" id="IPR002347">
    <property type="entry name" value="SDR_fam"/>
</dbReference>
<comment type="caution">
    <text evidence="3">The sequence shown here is derived from an EMBL/GenBank/DDBJ whole genome shotgun (WGS) entry which is preliminary data.</text>
</comment>
<reference evidence="3" key="1">
    <citation type="submission" date="2020-07" db="EMBL/GenBank/DDBJ databases">
        <title>Huge and variable diversity of episymbiotic CPR bacteria and DPANN archaea in groundwater ecosystems.</title>
        <authorList>
            <person name="He C.Y."/>
            <person name="Keren R."/>
            <person name="Whittaker M."/>
            <person name="Farag I.F."/>
            <person name="Doudna J."/>
            <person name="Cate J.H.D."/>
            <person name="Banfield J.F."/>
        </authorList>
    </citation>
    <scope>NUCLEOTIDE SEQUENCE</scope>
    <source>
        <strain evidence="3">NC_groundwater_763_Ag_S-0.2um_68_21</strain>
    </source>
</reference>
<dbReference type="Proteomes" id="UP000782312">
    <property type="component" value="Unassembled WGS sequence"/>
</dbReference>
<protein>
    <submittedName>
        <fullName evidence="3">SDR family oxidoreductase</fullName>
    </submittedName>
</protein>
<proteinExistence type="inferred from homology"/>
<accession>A0A932MPG7</accession>
<evidence type="ECO:0000259" key="2">
    <source>
        <dbReference type="SMART" id="SM00822"/>
    </source>
</evidence>
<evidence type="ECO:0000256" key="1">
    <source>
        <dbReference type="ARBA" id="ARBA00006484"/>
    </source>
</evidence>
<dbReference type="PANTHER" id="PTHR42879:SF2">
    <property type="entry name" value="3-OXOACYL-[ACYL-CARRIER-PROTEIN] REDUCTASE FABG"/>
    <property type="match status" value="1"/>
</dbReference>
<gene>
    <name evidence="3" type="ORF">HYZ11_14605</name>
</gene>
<dbReference type="InterPro" id="IPR057326">
    <property type="entry name" value="KR_dom"/>
</dbReference>
<dbReference type="InterPro" id="IPR050259">
    <property type="entry name" value="SDR"/>
</dbReference>
<dbReference type="SUPFAM" id="SSF51735">
    <property type="entry name" value="NAD(P)-binding Rossmann-fold domains"/>
    <property type="match status" value="1"/>
</dbReference>
<dbReference type="EMBL" id="JACPUR010000035">
    <property type="protein sequence ID" value="MBI3128833.1"/>
    <property type="molecule type" value="Genomic_DNA"/>
</dbReference>
<comment type="similarity">
    <text evidence="1">Belongs to the short-chain dehydrogenases/reductases (SDR) family.</text>
</comment>
<dbReference type="Pfam" id="PF13561">
    <property type="entry name" value="adh_short_C2"/>
    <property type="match status" value="1"/>
</dbReference>
<evidence type="ECO:0000313" key="4">
    <source>
        <dbReference type="Proteomes" id="UP000782312"/>
    </source>
</evidence>
<dbReference type="InterPro" id="IPR036291">
    <property type="entry name" value="NAD(P)-bd_dom_sf"/>
</dbReference>
<dbReference type="PANTHER" id="PTHR42879">
    <property type="entry name" value="3-OXOACYL-(ACYL-CARRIER-PROTEIN) REDUCTASE"/>
    <property type="match status" value="1"/>
</dbReference>
<dbReference type="NCBIfam" id="NF009466">
    <property type="entry name" value="PRK12826.1-2"/>
    <property type="match status" value="1"/>
</dbReference>
<dbReference type="PRINTS" id="PR00080">
    <property type="entry name" value="SDRFAMILY"/>
</dbReference>
<dbReference type="SMART" id="SM00822">
    <property type="entry name" value="PKS_KR"/>
    <property type="match status" value="1"/>
</dbReference>
<dbReference type="Gene3D" id="3.40.50.720">
    <property type="entry name" value="NAD(P)-binding Rossmann-like Domain"/>
    <property type="match status" value="1"/>
</dbReference>
<name>A0A932MPG7_UNCTE</name>
<dbReference type="AlphaFoldDB" id="A0A932MPG7"/>
<evidence type="ECO:0000313" key="3">
    <source>
        <dbReference type="EMBL" id="MBI3128833.1"/>
    </source>
</evidence>